<keyword evidence="3 6" id="KW-0812">Transmembrane</keyword>
<sequence length="491" mass="55211">MSNSVKTNYILNLINTITSMLFPLITFPYAARIFMADGIGQINFLSSIVSYITLLTSLGIPMYAIRETARVRDNQKELSKTTIEILLLHFYFTFIGYIVVFIIAFSIPKVMADIPLFLLLSTSMLFSTIGCDWFYQGVEDFKYITIRALSIRFICLILLFIFVHTKDDLMYYAAYTVLSCVGNNIFNFIRLRKYVNITLVSFKSLDIKKHLSPIFRIFILNLIVSIYINLDTVMLGFLKDTSAVGYYIGASKLTKVLLGIVTSLGTVMVPRLSNLIQNGQTKEFNKLSQKAIDYVVAFSFPLFLGLFVTSPTLIKLFCGPSYTPAVLTLQILSPILLFIALSNVLGIQMLYPQGKENIVIRCTMAGALVNFTLNMLLIPILSNDGAAIATCAAEFMVTFTMIIVGRKYLPIDYSIKRYSNYIIGGLLMLVALTAIRRITAMPAIVSMLCSASAGVTIYFLYLYIRKDDLFINLVVNLLKSKIYAKGKKFFN</sequence>
<accession>A0A174GPV9</accession>
<feature type="transmembrane region" description="Helical" evidence="6">
    <location>
        <begin position="291"/>
        <end position="314"/>
    </location>
</feature>
<feature type="transmembrane region" description="Helical" evidence="6">
    <location>
        <begin position="326"/>
        <end position="346"/>
    </location>
</feature>
<evidence type="ECO:0000313" key="7">
    <source>
        <dbReference type="EMBL" id="CUO64483.1"/>
    </source>
</evidence>
<dbReference type="InterPro" id="IPR050833">
    <property type="entry name" value="Poly_Biosynth_Transport"/>
</dbReference>
<gene>
    <name evidence="7" type="primary">wzx3</name>
    <name evidence="7" type="ORF">ERS417307_02110</name>
</gene>
<feature type="transmembrane region" description="Helical" evidence="6">
    <location>
        <begin position="418"/>
        <end position="438"/>
    </location>
</feature>
<dbReference type="CDD" id="cd13128">
    <property type="entry name" value="MATE_Wzx_like"/>
    <property type="match status" value="1"/>
</dbReference>
<dbReference type="EMBL" id="CYZF01000005">
    <property type="protein sequence ID" value="CUO64483.1"/>
    <property type="molecule type" value="Genomic_DNA"/>
</dbReference>
<name>A0A174GPV9_BACUN</name>
<proteinExistence type="predicted"/>
<dbReference type="PANTHER" id="PTHR30250">
    <property type="entry name" value="PST FAMILY PREDICTED COLANIC ACID TRANSPORTER"/>
    <property type="match status" value="1"/>
</dbReference>
<evidence type="ECO:0000256" key="5">
    <source>
        <dbReference type="ARBA" id="ARBA00023136"/>
    </source>
</evidence>
<dbReference type="Pfam" id="PF01943">
    <property type="entry name" value="Polysacc_synt"/>
    <property type="match status" value="1"/>
</dbReference>
<feature type="transmembrane region" description="Helical" evidence="6">
    <location>
        <begin position="144"/>
        <end position="163"/>
    </location>
</feature>
<protein>
    <submittedName>
        <fullName evidence="7">LPS biosynthesis flippase</fullName>
    </submittedName>
</protein>
<feature type="transmembrane region" description="Helical" evidence="6">
    <location>
        <begin position="114"/>
        <end position="135"/>
    </location>
</feature>
<comment type="subcellular location">
    <subcellularLocation>
        <location evidence="1">Cell membrane</location>
        <topology evidence="1">Multi-pass membrane protein</topology>
    </subcellularLocation>
</comment>
<dbReference type="PANTHER" id="PTHR30250:SF11">
    <property type="entry name" value="O-ANTIGEN TRANSPORTER-RELATED"/>
    <property type="match status" value="1"/>
</dbReference>
<feature type="transmembrane region" description="Helical" evidence="6">
    <location>
        <begin position="250"/>
        <end position="270"/>
    </location>
</feature>
<feature type="transmembrane region" description="Helical" evidence="6">
    <location>
        <begin position="444"/>
        <end position="464"/>
    </location>
</feature>
<evidence type="ECO:0000256" key="4">
    <source>
        <dbReference type="ARBA" id="ARBA00022989"/>
    </source>
</evidence>
<evidence type="ECO:0000256" key="2">
    <source>
        <dbReference type="ARBA" id="ARBA00022475"/>
    </source>
</evidence>
<evidence type="ECO:0000313" key="8">
    <source>
        <dbReference type="Proteomes" id="UP000095419"/>
    </source>
</evidence>
<reference evidence="7 8" key="1">
    <citation type="submission" date="2015-09" db="EMBL/GenBank/DDBJ databases">
        <authorList>
            <consortium name="Pathogen Informatics"/>
        </authorList>
    </citation>
    <scope>NUCLEOTIDE SEQUENCE [LARGE SCALE GENOMIC DNA]</scope>
    <source>
        <strain evidence="7 8">2789STDY5608791</strain>
    </source>
</reference>
<dbReference type="GO" id="GO:0005886">
    <property type="term" value="C:plasma membrane"/>
    <property type="evidence" value="ECO:0007669"/>
    <property type="project" value="UniProtKB-SubCell"/>
</dbReference>
<feature type="transmembrane region" description="Helical" evidence="6">
    <location>
        <begin position="169"/>
        <end position="189"/>
    </location>
</feature>
<dbReference type="InterPro" id="IPR002797">
    <property type="entry name" value="Polysacc_synth"/>
</dbReference>
<feature type="transmembrane region" description="Helical" evidence="6">
    <location>
        <begin position="210"/>
        <end position="230"/>
    </location>
</feature>
<evidence type="ECO:0000256" key="6">
    <source>
        <dbReference type="SAM" id="Phobius"/>
    </source>
</evidence>
<organism evidence="7 8">
    <name type="scientific">Bacteroides uniformis</name>
    <dbReference type="NCBI Taxonomy" id="820"/>
    <lineage>
        <taxon>Bacteria</taxon>
        <taxon>Pseudomonadati</taxon>
        <taxon>Bacteroidota</taxon>
        <taxon>Bacteroidia</taxon>
        <taxon>Bacteroidales</taxon>
        <taxon>Bacteroidaceae</taxon>
        <taxon>Bacteroides</taxon>
    </lineage>
</organism>
<feature type="transmembrane region" description="Helical" evidence="6">
    <location>
        <begin position="9"/>
        <end position="30"/>
    </location>
</feature>
<keyword evidence="5 6" id="KW-0472">Membrane</keyword>
<dbReference type="RefSeq" id="WP_057088269.1">
    <property type="nucleotide sequence ID" value="NZ_CYZF01000005.1"/>
</dbReference>
<dbReference type="AlphaFoldDB" id="A0A174GPV9"/>
<feature type="transmembrane region" description="Helical" evidence="6">
    <location>
        <begin position="86"/>
        <end position="108"/>
    </location>
</feature>
<keyword evidence="4 6" id="KW-1133">Transmembrane helix</keyword>
<feature type="transmembrane region" description="Helical" evidence="6">
    <location>
        <begin position="386"/>
        <end position="406"/>
    </location>
</feature>
<feature type="transmembrane region" description="Helical" evidence="6">
    <location>
        <begin position="42"/>
        <end position="65"/>
    </location>
</feature>
<evidence type="ECO:0000256" key="1">
    <source>
        <dbReference type="ARBA" id="ARBA00004651"/>
    </source>
</evidence>
<feature type="transmembrane region" description="Helical" evidence="6">
    <location>
        <begin position="358"/>
        <end position="380"/>
    </location>
</feature>
<evidence type="ECO:0000256" key="3">
    <source>
        <dbReference type="ARBA" id="ARBA00022692"/>
    </source>
</evidence>
<dbReference type="Proteomes" id="UP000095419">
    <property type="component" value="Unassembled WGS sequence"/>
</dbReference>
<keyword evidence="2" id="KW-1003">Cell membrane</keyword>